<name>A0AAV2BPD2_9ARAC</name>
<keyword evidence="2" id="KW-1185">Reference proteome</keyword>
<organism evidence="1 2">
    <name type="scientific">Larinioides sclopetarius</name>
    <dbReference type="NCBI Taxonomy" id="280406"/>
    <lineage>
        <taxon>Eukaryota</taxon>
        <taxon>Metazoa</taxon>
        <taxon>Ecdysozoa</taxon>
        <taxon>Arthropoda</taxon>
        <taxon>Chelicerata</taxon>
        <taxon>Arachnida</taxon>
        <taxon>Araneae</taxon>
        <taxon>Araneomorphae</taxon>
        <taxon>Entelegynae</taxon>
        <taxon>Araneoidea</taxon>
        <taxon>Araneidae</taxon>
        <taxon>Larinioides</taxon>
    </lineage>
</organism>
<dbReference type="Proteomes" id="UP001497382">
    <property type="component" value="Unassembled WGS sequence"/>
</dbReference>
<protein>
    <submittedName>
        <fullName evidence="1">Uncharacterized protein</fullName>
    </submittedName>
</protein>
<reference evidence="1 2" key="1">
    <citation type="submission" date="2024-04" db="EMBL/GenBank/DDBJ databases">
        <authorList>
            <person name="Rising A."/>
            <person name="Reimegard J."/>
            <person name="Sonavane S."/>
            <person name="Akerstrom W."/>
            <person name="Nylinder S."/>
            <person name="Hedman E."/>
            <person name="Kallberg Y."/>
        </authorList>
    </citation>
    <scope>NUCLEOTIDE SEQUENCE [LARGE SCALE GENOMIC DNA]</scope>
</reference>
<evidence type="ECO:0000313" key="2">
    <source>
        <dbReference type="Proteomes" id="UP001497382"/>
    </source>
</evidence>
<evidence type="ECO:0000313" key="1">
    <source>
        <dbReference type="EMBL" id="CAL1297555.1"/>
    </source>
</evidence>
<gene>
    <name evidence="1" type="ORF">LARSCL_LOCUS20368</name>
</gene>
<sequence>MLPSVFFFFRVCAIKSVRRSFEVKIFISFEQRFRINWIIED</sequence>
<proteinExistence type="predicted"/>
<dbReference type="EMBL" id="CAXIEN010000430">
    <property type="protein sequence ID" value="CAL1297555.1"/>
    <property type="molecule type" value="Genomic_DNA"/>
</dbReference>
<accession>A0AAV2BPD2</accession>
<comment type="caution">
    <text evidence="1">The sequence shown here is derived from an EMBL/GenBank/DDBJ whole genome shotgun (WGS) entry which is preliminary data.</text>
</comment>
<dbReference type="AlphaFoldDB" id="A0AAV2BPD2"/>